<dbReference type="EMBL" id="CP104003">
    <property type="protein sequence ID" value="UWM55520.1"/>
    <property type="molecule type" value="Genomic_DNA"/>
</dbReference>
<name>A0A9E7R462_9EURY</name>
<dbReference type="Proteomes" id="UP001057580">
    <property type="component" value="Chromosome"/>
</dbReference>
<dbReference type="KEGG" id="ssai:N0B31_04355"/>
<protein>
    <submittedName>
        <fullName evidence="1">Uncharacterized protein</fullName>
    </submittedName>
</protein>
<organism evidence="1 2">
    <name type="scientific">Salinirubellus salinus</name>
    <dbReference type="NCBI Taxonomy" id="1364945"/>
    <lineage>
        <taxon>Archaea</taxon>
        <taxon>Methanobacteriati</taxon>
        <taxon>Methanobacteriota</taxon>
        <taxon>Stenosarchaea group</taxon>
        <taxon>Halobacteria</taxon>
        <taxon>Halobacteriales</taxon>
        <taxon>Natronomonadaceae</taxon>
        <taxon>Salinirubellus</taxon>
    </lineage>
</organism>
<dbReference type="AlphaFoldDB" id="A0A9E7R462"/>
<proteinExistence type="predicted"/>
<dbReference type="GeneID" id="74941627"/>
<reference evidence="1" key="1">
    <citation type="submission" date="2022-09" db="EMBL/GenBank/DDBJ databases">
        <title>Diverse halophilic archaea isolated from saline environments.</title>
        <authorList>
            <person name="Cui H.-L."/>
        </authorList>
    </citation>
    <scope>NUCLEOTIDE SEQUENCE</scope>
    <source>
        <strain evidence="1">ZS-35-S2</strain>
    </source>
</reference>
<dbReference type="RefSeq" id="WP_260594620.1">
    <property type="nucleotide sequence ID" value="NZ_CP104003.1"/>
</dbReference>
<keyword evidence="2" id="KW-1185">Reference proteome</keyword>
<evidence type="ECO:0000313" key="1">
    <source>
        <dbReference type="EMBL" id="UWM55520.1"/>
    </source>
</evidence>
<evidence type="ECO:0000313" key="2">
    <source>
        <dbReference type="Proteomes" id="UP001057580"/>
    </source>
</evidence>
<sequence length="95" mass="9636">MALVPSLLTIGASDLGAGLLFRAVGRLPQSPETPPDELVPVWERHATTLVGLPLLVLGLSSITPGPLAVPGYGGVALFLGIVVLPCPNYTPASVG</sequence>
<gene>
    <name evidence="1" type="ORF">N0B31_04355</name>
</gene>
<accession>A0A9E7R462</accession>